<dbReference type="EMBL" id="CABVGP010000002">
    <property type="protein sequence ID" value="VVJ21730.1"/>
    <property type="molecule type" value="Genomic_DNA"/>
</dbReference>
<reference evidence="2 3" key="1">
    <citation type="submission" date="2019-09" db="EMBL/GenBank/DDBJ databases">
        <authorList>
            <person name="Leyn A S."/>
        </authorList>
    </citation>
    <scope>NUCLEOTIDE SEQUENCE [LARGE SCALE GENOMIC DNA]</scope>
    <source>
        <strain evidence="2">AA231_1</strain>
    </source>
</reference>
<evidence type="ECO:0000313" key="2">
    <source>
        <dbReference type="EMBL" id="VVJ21730.1"/>
    </source>
</evidence>
<proteinExistence type="predicted"/>
<dbReference type="AlphaFoldDB" id="A0A6I8M2I6"/>
<evidence type="ECO:0000256" key="1">
    <source>
        <dbReference type="SAM" id="MobiDB-lite"/>
    </source>
</evidence>
<accession>A0A6I8M2I6</accession>
<gene>
    <name evidence="2" type="ORF">AA23TX_06750</name>
</gene>
<name>A0A6I8M2I6_9PSEU</name>
<feature type="region of interest" description="Disordered" evidence="1">
    <location>
        <begin position="52"/>
        <end position="72"/>
    </location>
</feature>
<organism evidence="2 3">
    <name type="scientific">Amycolatopsis camponoti</name>
    <dbReference type="NCBI Taxonomy" id="2606593"/>
    <lineage>
        <taxon>Bacteria</taxon>
        <taxon>Bacillati</taxon>
        <taxon>Actinomycetota</taxon>
        <taxon>Actinomycetes</taxon>
        <taxon>Pseudonocardiales</taxon>
        <taxon>Pseudonocardiaceae</taxon>
        <taxon>Amycolatopsis</taxon>
    </lineage>
</organism>
<sequence>MTTPVTRDELEAAMDADHGPWSARWVAGTARGSTCPAPSPWFWPMSTRSARFAARPRSRGRAGGGRPADHTG</sequence>
<dbReference type="Proteomes" id="UP000399805">
    <property type="component" value="Unassembled WGS sequence"/>
</dbReference>
<keyword evidence="3" id="KW-1185">Reference proteome</keyword>
<evidence type="ECO:0000313" key="3">
    <source>
        <dbReference type="Proteomes" id="UP000399805"/>
    </source>
</evidence>
<protein>
    <submittedName>
        <fullName evidence="2">Uncharacterized protein</fullName>
    </submittedName>
</protein>